<name>A0A437R509_9GAMM</name>
<evidence type="ECO:0000256" key="6">
    <source>
        <dbReference type="ARBA" id="ARBA00022679"/>
    </source>
</evidence>
<dbReference type="PANTHER" id="PTHR44936:SF10">
    <property type="entry name" value="SENSOR PROTEIN RSTB"/>
    <property type="match status" value="1"/>
</dbReference>
<keyword evidence="5" id="KW-0597">Phosphoprotein</keyword>
<dbReference type="InterPro" id="IPR005467">
    <property type="entry name" value="His_kinase_dom"/>
</dbReference>
<sequence length="479" mass="53321">MTPLIPNGSKRCGAKGICLSLTAGNSDELPHQAKLDKTKPDKTSMLKLSLSLMLSAICALFLLGGLLDQLAGPAEPAASSDQQLMPLLVQQLALAADQQSAEKLEDWVTQQATAWQLPIRLESAANLALPSELQQQLHQPAGLQLAAADHHYVLKALNAHPDWLLRLQWPFQPDTHPADLWLTLSLYGGICLIMLFWLLPLTRRLWLLNQTTAQFGQGDLTARLAPSAWSYIPALEQSFNQMAAQITQLLADNQLLASSLSHDLRTPLACFRFGLDAALECADPKQKDYYLRRLEQDLDRMEAMVNAFLEYASMSRQQQQLSFSKVELRSCCRQVAEQCQPLLQRQQLELRLNLTGSDIWLEQANLHYLQRALLNVLHNACRFANHTLALQIELHHGEAWILISDDGPGIAPDDAERIFQPFVRLDQTSDTVASTQFGLGLAIVQRIVSWHQGQVSVQQAETGGACFVLKLPLQRQAQS</sequence>
<dbReference type="Pfam" id="PF02518">
    <property type="entry name" value="HATPase_c"/>
    <property type="match status" value="1"/>
</dbReference>
<dbReference type="SUPFAM" id="SSF47384">
    <property type="entry name" value="Homodimeric domain of signal transducing histidine kinase"/>
    <property type="match status" value="1"/>
</dbReference>
<keyword evidence="6" id="KW-0808">Transferase</keyword>
<dbReference type="GO" id="GO:0005886">
    <property type="term" value="C:plasma membrane"/>
    <property type="evidence" value="ECO:0007669"/>
    <property type="project" value="UniProtKB-SubCell"/>
</dbReference>
<dbReference type="EC" id="2.7.13.3" evidence="3"/>
<feature type="domain" description="HAMP" evidence="12">
    <location>
        <begin position="199"/>
        <end position="251"/>
    </location>
</feature>
<keyword evidence="7" id="KW-0547">Nucleotide-binding</keyword>
<dbReference type="CDD" id="cd00082">
    <property type="entry name" value="HisKA"/>
    <property type="match status" value="1"/>
</dbReference>
<evidence type="ECO:0000256" key="2">
    <source>
        <dbReference type="ARBA" id="ARBA00004651"/>
    </source>
</evidence>
<keyword evidence="10" id="KW-0812">Transmembrane</keyword>
<evidence type="ECO:0000256" key="7">
    <source>
        <dbReference type="ARBA" id="ARBA00022741"/>
    </source>
</evidence>
<evidence type="ECO:0000256" key="4">
    <source>
        <dbReference type="ARBA" id="ARBA00022475"/>
    </source>
</evidence>
<dbReference type="InterPro" id="IPR004358">
    <property type="entry name" value="Sig_transdc_His_kin-like_C"/>
</dbReference>
<organism evidence="13 14">
    <name type="scientific">Rheinheimera riviphila</name>
    <dbReference type="NCBI Taxonomy" id="1834037"/>
    <lineage>
        <taxon>Bacteria</taxon>
        <taxon>Pseudomonadati</taxon>
        <taxon>Pseudomonadota</taxon>
        <taxon>Gammaproteobacteria</taxon>
        <taxon>Chromatiales</taxon>
        <taxon>Chromatiaceae</taxon>
        <taxon>Rheinheimera</taxon>
    </lineage>
</organism>
<dbReference type="PANTHER" id="PTHR44936">
    <property type="entry name" value="SENSOR PROTEIN CREC"/>
    <property type="match status" value="1"/>
</dbReference>
<evidence type="ECO:0000313" key="13">
    <source>
        <dbReference type="EMBL" id="RVU41805.1"/>
    </source>
</evidence>
<keyword evidence="4" id="KW-1003">Cell membrane</keyword>
<evidence type="ECO:0000256" key="5">
    <source>
        <dbReference type="ARBA" id="ARBA00022553"/>
    </source>
</evidence>
<dbReference type="EMBL" id="SACS01000001">
    <property type="protein sequence ID" value="RVU41805.1"/>
    <property type="molecule type" value="Genomic_DNA"/>
</dbReference>
<dbReference type="OrthoDB" id="9804645at2"/>
<feature type="transmembrane region" description="Helical" evidence="10">
    <location>
        <begin position="48"/>
        <end position="67"/>
    </location>
</feature>
<evidence type="ECO:0000256" key="8">
    <source>
        <dbReference type="ARBA" id="ARBA00022777"/>
    </source>
</evidence>
<keyword evidence="8 13" id="KW-0418">Kinase</keyword>
<accession>A0A437R509</accession>
<evidence type="ECO:0000259" key="11">
    <source>
        <dbReference type="PROSITE" id="PS50109"/>
    </source>
</evidence>
<dbReference type="GO" id="GO:0000155">
    <property type="term" value="F:phosphorelay sensor kinase activity"/>
    <property type="evidence" value="ECO:0007669"/>
    <property type="project" value="InterPro"/>
</dbReference>
<dbReference type="InterPro" id="IPR003660">
    <property type="entry name" value="HAMP_dom"/>
</dbReference>
<evidence type="ECO:0000256" key="9">
    <source>
        <dbReference type="ARBA" id="ARBA00022840"/>
    </source>
</evidence>
<evidence type="ECO:0000256" key="1">
    <source>
        <dbReference type="ARBA" id="ARBA00000085"/>
    </source>
</evidence>
<dbReference type="PROSITE" id="PS50885">
    <property type="entry name" value="HAMP"/>
    <property type="match status" value="1"/>
</dbReference>
<dbReference type="InterPro" id="IPR050980">
    <property type="entry name" value="2C_sensor_his_kinase"/>
</dbReference>
<dbReference type="PRINTS" id="PR00344">
    <property type="entry name" value="BCTRLSENSOR"/>
</dbReference>
<gene>
    <name evidence="13" type="ORF">EOE67_00990</name>
</gene>
<feature type="transmembrane region" description="Helical" evidence="10">
    <location>
        <begin position="180"/>
        <end position="199"/>
    </location>
</feature>
<comment type="subcellular location">
    <subcellularLocation>
        <location evidence="2">Cell membrane</location>
        <topology evidence="2">Multi-pass membrane protein</topology>
    </subcellularLocation>
</comment>
<feature type="domain" description="Histidine kinase" evidence="11">
    <location>
        <begin position="259"/>
        <end position="475"/>
    </location>
</feature>
<keyword evidence="10" id="KW-0472">Membrane</keyword>
<keyword evidence="9" id="KW-0067">ATP-binding</keyword>
<dbReference type="InterPro" id="IPR003661">
    <property type="entry name" value="HisK_dim/P_dom"/>
</dbReference>
<evidence type="ECO:0000256" key="3">
    <source>
        <dbReference type="ARBA" id="ARBA00012438"/>
    </source>
</evidence>
<reference evidence="13 14" key="1">
    <citation type="submission" date="2019-01" db="EMBL/GenBank/DDBJ databases">
        <authorList>
            <person name="Chen W.-M."/>
        </authorList>
    </citation>
    <scope>NUCLEOTIDE SEQUENCE [LARGE SCALE GENOMIC DNA]</scope>
    <source>
        <strain evidence="13 14">KYPC3</strain>
    </source>
</reference>
<dbReference type="PROSITE" id="PS50109">
    <property type="entry name" value="HIS_KIN"/>
    <property type="match status" value="1"/>
</dbReference>
<keyword evidence="14" id="KW-1185">Reference proteome</keyword>
<dbReference type="SMART" id="SM00387">
    <property type="entry name" value="HATPase_c"/>
    <property type="match status" value="1"/>
</dbReference>
<evidence type="ECO:0000313" key="14">
    <source>
        <dbReference type="Proteomes" id="UP000283077"/>
    </source>
</evidence>
<dbReference type="GO" id="GO:0005524">
    <property type="term" value="F:ATP binding"/>
    <property type="evidence" value="ECO:0007669"/>
    <property type="project" value="UniProtKB-KW"/>
</dbReference>
<dbReference type="SMART" id="SM00388">
    <property type="entry name" value="HisKA"/>
    <property type="match status" value="1"/>
</dbReference>
<comment type="caution">
    <text evidence="13">The sequence shown here is derived from an EMBL/GenBank/DDBJ whole genome shotgun (WGS) entry which is preliminary data.</text>
</comment>
<dbReference type="Gene3D" id="3.30.565.10">
    <property type="entry name" value="Histidine kinase-like ATPase, C-terminal domain"/>
    <property type="match status" value="1"/>
</dbReference>
<dbReference type="Pfam" id="PF00512">
    <property type="entry name" value="HisKA"/>
    <property type="match status" value="1"/>
</dbReference>
<dbReference type="InterPro" id="IPR036097">
    <property type="entry name" value="HisK_dim/P_sf"/>
</dbReference>
<dbReference type="SUPFAM" id="SSF55874">
    <property type="entry name" value="ATPase domain of HSP90 chaperone/DNA topoisomerase II/histidine kinase"/>
    <property type="match status" value="1"/>
</dbReference>
<keyword evidence="10" id="KW-1133">Transmembrane helix</keyword>
<evidence type="ECO:0000259" key="12">
    <source>
        <dbReference type="PROSITE" id="PS50885"/>
    </source>
</evidence>
<dbReference type="InterPro" id="IPR003594">
    <property type="entry name" value="HATPase_dom"/>
</dbReference>
<dbReference type="AlphaFoldDB" id="A0A437R509"/>
<dbReference type="Proteomes" id="UP000283077">
    <property type="component" value="Unassembled WGS sequence"/>
</dbReference>
<comment type="catalytic activity">
    <reaction evidence="1">
        <text>ATP + protein L-histidine = ADP + protein N-phospho-L-histidine.</text>
        <dbReference type="EC" id="2.7.13.3"/>
    </reaction>
</comment>
<dbReference type="Gene3D" id="1.10.287.130">
    <property type="match status" value="1"/>
</dbReference>
<dbReference type="CDD" id="cd06225">
    <property type="entry name" value="HAMP"/>
    <property type="match status" value="1"/>
</dbReference>
<dbReference type="InterPro" id="IPR036890">
    <property type="entry name" value="HATPase_C_sf"/>
</dbReference>
<protein>
    <recommendedName>
        <fullName evidence="3">histidine kinase</fullName>
        <ecNumber evidence="3">2.7.13.3</ecNumber>
    </recommendedName>
</protein>
<evidence type="ECO:0000256" key="10">
    <source>
        <dbReference type="SAM" id="Phobius"/>
    </source>
</evidence>
<proteinExistence type="predicted"/>
<dbReference type="SMART" id="SM00304">
    <property type="entry name" value="HAMP"/>
    <property type="match status" value="1"/>
</dbReference>